<dbReference type="Gene3D" id="3.30.460.10">
    <property type="entry name" value="Beta Polymerase, domain 2"/>
    <property type="match status" value="1"/>
</dbReference>
<evidence type="ECO:0000259" key="8">
    <source>
        <dbReference type="Pfam" id="PF18765"/>
    </source>
</evidence>
<feature type="domain" description="Polymerase beta nucleotidyltransferase" evidence="8">
    <location>
        <begin position="19"/>
        <end position="99"/>
    </location>
</feature>
<dbReference type="SUPFAM" id="SSF81301">
    <property type="entry name" value="Nucleotidyltransferase"/>
    <property type="match status" value="1"/>
</dbReference>
<dbReference type="GO" id="GO:0005524">
    <property type="term" value="F:ATP binding"/>
    <property type="evidence" value="ECO:0007669"/>
    <property type="project" value="UniProtKB-KW"/>
</dbReference>
<evidence type="ECO:0000313" key="10">
    <source>
        <dbReference type="Proteomes" id="UP000178583"/>
    </source>
</evidence>
<keyword evidence="4" id="KW-0479">Metal-binding</keyword>
<keyword evidence="7" id="KW-0460">Magnesium</keyword>
<dbReference type="InterPro" id="IPR052038">
    <property type="entry name" value="Type-VII_TA_antitoxin"/>
</dbReference>
<dbReference type="Proteomes" id="UP000178583">
    <property type="component" value="Unassembled WGS sequence"/>
</dbReference>
<keyword evidence="2" id="KW-0808">Transferase</keyword>
<reference evidence="9 10" key="1">
    <citation type="journal article" date="2016" name="Nat. Commun.">
        <title>Thousands of microbial genomes shed light on interconnected biogeochemical processes in an aquifer system.</title>
        <authorList>
            <person name="Anantharaman K."/>
            <person name="Brown C.T."/>
            <person name="Hug L.A."/>
            <person name="Sharon I."/>
            <person name="Castelle C.J."/>
            <person name="Probst A.J."/>
            <person name="Thomas B.C."/>
            <person name="Singh A."/>
            <person name="Wilkins M.J."/>
            <person name="Karaoz U."/>
            <person name="Brodie E.L."/>
            <person name="Williams K.H."/>
            <person name="Hubbard S.S."/>
            <person name="Banfield J.F."/>
        </authorList>
    </citation>
    <scope>NUCLEOTIDE SEQUENCE [LARGE SCALE GENOMIC DNA]</scope>
</reference>
<dbReference type="STRING" id="1797472.A2215_04220"/>
<keyword evidence="5" id="KW-0547">Nucleotide-binding</keyword>
<evidence type="ECO:0000256" key="1">
    <source>
        <dbReference type="ARBA" id="ARBA00001946"/>
    </source>
</evidence>
<sequence>MSQEEIITKVKEAVMSDPNKDYIQSIYLFGSFLHGNNNDESDIDLLFEMKKTMSLFKIFATQERFEQKLGRKVELIEKESLDKYIKSDVLAEAKKIYENR</sequence>
<dbReference type="GO" id="GO:0016779">
    <property type="term" value="F:nucleotidyltransferase activity"/>
    <property type="evidence" value="ECO:0007669"/>
    <property type="project" value="UniProtKB-KW"/>
</dbReference>
<evidence type="ECO:0000256" key="7">
    <source>
        <dbReference type="ARBA" id="ARBA00022842"/>
    </source>
</evidence>
<dbReference type="CDD" id="cd05403">
    <property type="entry name" value="NT_KNTase_like"/>
    <property type="match status" value="1"/>
</dbReference>
<dbReference type="GO" id="GO:0046872">
    <property type="term" value="F:metal ion binding"/>
    <property type="evidence" value="ECO:0007669"/>
    <property type="project" value="UniProtKB-KW"/>
</dbReference>
<keyword evidence="3" id="KW-0548">Nucleotidyltransferase</keyword>
<comment type="caution">
    <text evidence="9">The sequence shown here is derived from an EMBL/GenBank/DDBJ whole genome shotgun (WGS) entry which is preliminary data.</text>
</comment>
<dbReference type="InterPro" id="IPR043519">
    <property type="entry name" value="NT_sf"/>
</dbReference>
<evidence type="ECO:0000256" key="3">
    <source>
        <dbReference type="ARBA" id="ARBA00022695"/>
    </source>
</evidence>
<gene>
    <name evidence="9" type="ORF">A2215_04220</name>
</gene>
<evidence type="ECO:0000256" key="5">
    <source>
        <dbReference type="ARBA" id="ARBA00022741"/>
    </source>
</evidence>
<evidence type="ECO:0000313" key="9">
    <source>
        <dbReference type="EMBL" id="OGD64225.1"/>
    </source>
</evidence>
<proteinExistence type="predicted"/>
<name>A0A1F5EA27_9BACT</name>
<evidence type="ECO:0000256" key="6">
    <source>
        <dbReference type="ARBA" id="ARBA00022840"/>
    </source>
</evidence>
<dbReference type="EMBL" id="MEZY01000021">
    <property type="protein sequence ID" value="OGD64225.1"/>
    <property type="molecule type" value="Genomic_DNA"/>
</dbReference>
<dbReference type="PANTHER" id="PTHR33571">
    <property type="entry name" value="SSL8005 PROTEIN"/>
    <property type="match status" value="1"/>
</dbReference>
<organism evidence="9 10">
    <name type="scientific">Candidatus Berkelbacteria bacterium RIFOXYA2_FULL_43_10</name>
    <dbReference type="NCBI Taxonomy" id="1797472"/>
    <lineage>
        <taxon>Bacteria</taxon>
        <taxon>Candidatus Berkelbacteria</taxon>
    </lineage>
</organism>
<comment type="cofactor">
    <cofactor evidence="1">
        <name>Mg(2+)</name>
        <dbReference type="ChEBI" id="CHEBI:18420"/>
    </cofactor>
</comment>
<evidence type="ECO:0000256" key="4">
    <source>
        <dbReference type="ARBA" id="ARBA00022723"/>
    </source>
</evidence>
<dbReference type="PANTHER" id="PTHR33571:SF12">
    <property type="entry name" value="BSL3053 PROTEIN"/>
    <property type="match status" value="1"/>
</dbReference>
<dbReference type="Pfam" id="PF18765">
    <property type="entry name" value="Polbeta"/>
    <property type="match status" value="1"/>
</dbReference>
<protein>
    <recommendedName>
        <fullName evidence="8">Polymerase beta nucleotidyltransferase domain-containing protein</fullName>
    </recommendedName>
</protein>
<evidence type="ECO:0000256" key="2">
    <source>
        <dbReference type="ARBA" id="ARBA00022679"/>
    </source>
</evidence>
<keyword evidence="6" id="KW-0067">ATP-binding</keyword>
<dbReference type="InterPro" id="IPR041633">
    <property type="entry name" value="Polbeta"/>
</dbReference>
<dbReference type="AlphaFoldDB" id="A0A1F5EA27"/>
<accession>A0A1F5EA27</accession>